<protein>
    <submittedName>
        <fullName evidence="2">Uncharacterized protein</fullName>
    </submittedName>
</protein>
<feature type="compositionally biased region" description="Polar residues" evidence="1">
    <location>
        <begin position="41"/>
        <end position="52"/>
    </location>
</feature>
<dbReference type="AlphaFoldDB" id="A0A6A6GUZ3"/>
<evidence type="ECO:0000313" key="2">
    <source>
        <dbReference type="EMBL" id="KAF2229616.1"/>
    </source>
</evidence>
<evidence type="ECO:0000256" key="1">
    <source>
        <dbReference type="SAM" id="MobiDB-lite"/>
    </source>
</evidence>
<sequence>MEGHKIDPYHPAHASEIASRKDSDMSSSIEHGTDPPDHCTSFPTNPDGSTPRSGHVHQSPVQKLKIKVRQPTSNDKEASEAVSRKKLRIATTQASSTPRRNPNRSRRKQGSANDHIERKHPQNVSYAHIDLQKSRRCDGNLVNKTNGQDSKMPRGQPFLAKAQSRLTQRTLKLLERGALQSATDAPQIDTEVAEVLWHLAQEFENQWHDGTPNPLVHDPVIRDHCKRTIENLLKGGGPVVNSMIPTIESRKLSQLYYNLIRLSEKESKNGSGNNMRVAAREGIQRGEAGMSWASLPGMRFRFGGEASGSSSMDFRAFPARKAAEDGEGANGEGDVEEMDVVESASV</sequence>
<accession>A0A6A6GUZ3</accession>
<evidence type="ECO:0000313" key="3">
    <source>
        <dbReference type="Proteomes" id="UP000800092"/>
    </source>
</evidence>
<dbReference type="EMBL" id="ML991858">
    <property type="protein sequence ID" value="KAF2229616.1"/>
    <property type="molecule type" value="Genomic_DNA"/>
</dbReference>
<keyword evidence="3" id="KW-1185">Reference proteome</keyword>
<gene>
    <name evidence="2" type="ORF">EV356DRAFT_510361</name>
</gene>
<feature type="compositionally biased region" description="Basic and acidic residues" evidence="1">
    <location>
        <begin position="74"/>
        <end position="83"/>
    </location>
</feature>
<feature type="region of interest" description="Disordered" evidence="1">
    <location>
        <begin position="1"/>
        <end position="126"/>
    </location>
</feature>
<organism evidence="2 3">
    <name type="scientific">Viridothelium virens</name>
    <name type="common">Speckled blister lichen</name>
    <name type="synonym">Trypethelium virens</name>
    <dbReference type="NCBI Taxonomy" id="1048519"/>
    <lineage>
        <taxon>Eukaryota</taxon>
        <taxon>Fungi</taxon>
        <taxon>Dikarya</taxon>
        <taxon>Ascomycota</taxon>
        <taxon>Pezizomycotina</taxon>
        <taxon>Dothideomycetes</taxon>
        <taxon>Dothideomycetes incertae sedis</taxon>
        <taxon>Trypetheliales</taxon>
        <taxon>Trypetheliaceae</taxon>
        <taxon>Viridothelium</taxon>
    </lineage>
</organism>
<dbReference type="Proteomes" id="UP000800092">
    <property type="component" value="Unassembled WGS sequence"/>
</dbReference>
<proteinExistence type="predicted"/>
<name>A0A6A6GUZ3_VIRVR</name>
<reference evidence="2" key="1">
    <citation type="journal article" date="2020" name="Stud. Mycol.">
        <title>101 Dothideomycetes genomes: a test case for predicting lifestyles and emergence of pathogens.</title>
        <authorList>
            <person name="Haridas S."/>
            <person name="Albert R."/>
            <person name="Binder M."/>
            <person name="Bloem J."/>
            <person name="Labutti K."/>
            <person name="Salamov A."/>
            <person name="Andreopoulos B."/>
            <person name="Baker S."/>
            <person name="Barry K."/>
            <person name="Bills G."/>
            <person name="Bluhm B."/>
            <person name="Cannon C."/>
            <person name="Castanera R."/>
            <person name="Culley D."/>
            <person name="Daum C."/>
            <person name="Ezra D."/>
            <person name="Gonzalez J."/>
            <person name="Henrissat B."/>
            <person name="Kuo A."/>
            <person name="Liang C."/>
            <person name="Lipzen A."/>
            <person name="Lutzoni F."/>
            <person name="Magnuson J."/>
            <person name="Mondo S."/>
            <person name="Nolan M."/>
            <person name="Ohm R."/>
            <person name="Pangilinan J."/>
            <person name="Park H.-J."/>
            <person name="Ramirez L."/>
            <person name="Alfaro M."/>
            <person name="Sun H."/>
            <person name="Tritt A."/>
            <person name="Yoshinaga Y."/>
            <person name="Zwiers L.-H."/>
            <person name="Turgeon B."/>
            <person name="Goodwin S."/>
            <person name="Spatafora J."/>
            <person name="Crous P."/>
            <person name="Grigoriev I."/>
        </authorList>
    </citation>
    <scope>NUCLEOTIDE SEQUENCE</scope>
    <source>
        <strain evidence="2">Tuck. ex Michener</strain>
    </source>
</reference>
<feature type="compositionally biased region" description="Basic and acidic residues" evidence="1">
    <location>
        <begin position="1"/>
        <end position="10"/>
    </location>
</feature>
<feature type="region of interest" description="Disordered" evidence="1">
    <location>
        <begin position="318"/>
        <end position="346"/>
    </location>
</feature>